<proteinExistence type="predicted"/>
<protein>
    <submittedName>
        <fullName evidence="1">Uncharacterized protein</fullName>
    </submittedName>
</protein>
<name>A0A8S5VH72_9CAUD</name>
<evidence type="ECO:0000313" key="1">
    <source>
        <dbReference type="EMBL" id="DAG06024.1"/>
    </source>
</evidence>
<accession>A0A8S5VH72</accession>
<reference evidence="1" key="1">
    <citation type="journal article" date="2021" name="Proc. Natl. Acad. Sci. U.S.A.">
        <title>A Catalog of Tens of Thousands of Viruses from Human Metagenomes Reveals Hidden Associations with Chronic Diseases.</title>
        <authorList>
            <person name="Tisza M.J."/>
            <person name="Buck C.B."/>
        </authorList>
    </citation>
    <scope>NUCLEOTIDE SEQUENCE</scope>
    <source>
        <strain evidence="1">CtkfK18</strain>
    </source>
</reference>
<sequence length="232" mass="27337">MKRIEFYVKNGELYLKLYKERYLPITCKWAGDNLYYNINEDSNAYDALNYLCESKNIVSRDIAKYIKIFYMPKFVKYIENVKKVFKEYNDSNANNMYFVIEDYEPQPISCAVGFSIGSITTSIDLILSLGQNNTIPTQVSFIPHPKHKGLYVNANDTIEKDFEDAEDIYKMFNVKINDKTYISPNSLFKTNLRQFIIDEFNKIKDKDLDSKTYVTRHFCEDIEEYTGEDDNE</sequence>
<dbReference type="EMBL" id="BK016265">
    <property type="protein sequence ID" value="DAG06024.1"/>
    <property type="molecule type" value="Genomic_DNA"/>
</dbReference>
<organism evidence="1">
    <name type="scientific">Myoviridae sp. ctkfK18</name>
    <dbReference type="NCBI Taxonomy" id="2825165"/>
    <lineage>
        <taxon>Viruses</taxon>
        <taxon>Duplodnaviria</taxon>
        <taxon>Heunggongvirae</taxon>
        <taxon>Uroviricota</taxon>
        <taxon>Caudoviricetes</taxon>
    </lineage>
</organism>